<accession>A0A2W4QJX7</accession>
<reference evidence="1 2" key="1">
    <citation type="journal article" date="2018" name="Aquat. Microb. Ecol.">
        <title>Gammaproteobacterial methanotrophs dominate.</title>
        <authorList>
            <person name="Rissanen A.J."/>
            <person name="Saarenheimo J."/>
            <person name="Tiirola M."/>
            <person name="Peura S."/>
            <person name="Aalto S.L."/>
            <person name="Karvinen A."/>
            <person name="Nykanen H."/>
        </authorList>
    </citation>
    <scope>NUCLEOTIDE SEQUENCE [LARGE SCALE GENOMIC DNA]</scope>
    <source>
        <strain evidence="1">AMbin10</strain>
    </source>
</reference>
<sequence length="111" mass="12077">MVEKSIRTDSCQVEQSDFKIRFTMSENGGNLLEIQGLKLGRVEVIGDDNEGEVPSDKMTACTVSGVGCCRAQPGSKPASGIGNRDMPLFIGATGRLFMEFSHFFKACKHKT</sequence>
<dbReference type="EMBL" id="QJPH01000544">
    <property type="protein sequence ID" value="PZN70739.1"/>
    <property type="molecule type" value="Genomic_DNA"/>
</dbReference>
<evidence type="ECO:0000313" key="1">
    <source>
        <dbReference type="EMBL" id="PZN70739.1"/>
    </source>
</evidence>
<organism evidence="1 2">
    <name type="scientific">Candidatus Methylumidiphilus alinenensis</name>
    <dbReference type="NCBI Taxonomy" id="2202197"/>
    <lineage>
        <taxon>Bacteria</taxon>
        <taxon>Pseudomonadati</taxon>
        <taxon>Pseudomonadota</taxon>
        <taxon>Gammaproteobacteria</taxon>
        <taxon>Methylococcales</taxon>
        <taxon>Candidatus Methylumidiphilus</taxon>
    </lineage>
</organism>
<dbReference type="Proteomes" id="UP000249396">
    <property type="component" value="Unassembled WGS sequence"/>
</dbReference>
<comment type="caution">
    <text evidence="1">The sequence shown here is derived from an EMBL/GenBank/DDBJ whole genome shotgun (WGS) entry which is preliminary data.</text>
</comment>
<name>A0A2W4QJX7_9GAMM</name>
<gene>
    <name evidence="1" type="ORF">DM484_27975</name>
</gene>
<protein>
    <submittedName>
        <fullName evidence="1">Uncharacterized protein</fullName>
    </submittedName>
</protein>
<proteinExistence type="predicted"/>
<evidence type="ECO:0000313" key="2">
    <source>
        <dbReference type="Proteomes" id="UP000249396"/>
    </source>
</evidence>
<dbReference type="AlphaFoldDB" id="A0A2W4QJX7"/>